<dbReference type="Proteomes" id="UP000193224">
    <property type="component" value="Unassembled WGS sequence"/>
</dbReference>
<organism evidence="3 4">
    <name type="scientific">Roseovarius aestuarii</name>
    <dbReference type="NCBI Taxonomy" id="475083"/>
    <lineage>
        <taxon>Bacteria</taxon>
        <taxon>Pseudomonadati</taxon>
        <taxon>Pseudomonadota</taxon>
        <taxon>Alphaproteobacteria</taxon>
        <taxon>Rhodobacterales</taxon>
        <taxon>Roseobacteraceae</taxon>
        <taxon>Roseovarius</taxon>
    </lineage>
</organism>
<evidence type="ECO:0000313" key="3">
    <source>
        <dbReference type="EMBL" id="SMC12673.1"/>
    </source>
</evidence>
<dbReference type="PANTHER" id="PTHR13847:SF287">
    <property type="entry name" value="FAD-DEPENDENT OXIDOREDUCTASE DOMAIN-CONTAINING PROTEIN 1"/>
    <property type="match status" value="1"/>
</dbReference>
<dbReference type="Pfam" id="PF01266">
    <property type="entry name" value="DAO"/>
    <property type="match status" value="1"/>
</dbReference>
<dbReference type="EMBL" id="FWXB01000009">
    <property type="protein sequence ID" value="SMC12673.1"/>
    <property type="molecule type" value="Genomic_DNA"/>
</dbReference>
<dbReference type="Gene3D" id="3.30.9.10">
    <property type="entry name" value="D-Amino Acid Oxidase, subunit A, domain 2"/>
    <property type="match status" value="1"/>
</dbReference>
<dbReference type="GO" id="GO:0102317">
    <property type="term" value="F:4-methylaminobutyrate oxidase (demethylating) activity"/>
    <property type="evidence" value="ECO:0007669"/>
    <property type="project" value="UniProtKB-EC"/>
</dbReference>
<reference evidence="3 4" key="1">
    <citation type="submission" date="2017-03" db="EMBL/GenBank/DDBJ databases">
        <authorList>
            <person name="Afonso C.L."/>
            <person name="Miller P.J."/>
            <person name="Scott M.A."/>
            <person name="Spackman E."/>
            <person name="Goraichik I."/>
            <person name="Dimitrov K.M."/>
            <person name="Suarez D.L."/>
            <person name="Swayne D.E."/>
        </authorList>
    </citation>
    <scope>NUCLEOTIDE SEQUENCE [LARGE SCALE GENOMIC DNA]</scope>
    <source>
        <strain evidence="3 4">CECT 7745</strain>
    </source>
</reference>
<dbReference type="PANTHER" id="PTHR13847">
    <property type="entry name" value="SARCOSINE DEHYDROGENASE-RELATED"/>
    <property type="match status" value="1"/>
</dbReference>
<sequence length="430" mass="47432">MSVIDSQTDICFHTWPGDKNKVGAIKPVFANVPARSSYDVVIVGGAIMGAATAWFLADNPDFQGRVLVVERDPSYENTSTMTTTSCMRQQFSTGLNVRISQFAADFVKNLRRHLHGAEYVPDLSIRSFGYMYLADTEEFAETLRASHAVQQQAGAATRLMTPPEIAQEYPFYALDDIVLGSINTVDEGFFDATAVFDALRRASRDRGVEYVSNEVVAMSCNPTGAKVESVTLKSGEIIACGQVVNASGPRADRTARMAGIELPVEPRKRYSWIFKAEKPLEVDLPLTIDPSGLHVRENGGGTYQVGAHFGPDPRVDYDDFTLDHSLWESEAWPIIATRIPQFEAIRLQSTWAGHYAMNTFDHNAIMGPHDLVENFIFLNGFSGHGLQQAPAMGRGTAEWLTYGEYRALDLSAFNYARIPAGNPIMEKAVI</sequence>
<accession>A0A1X7BSU3</accession>
<dbReference type="SUPFAM" id="SSF51905">
    <property type="entry name" value="FAD/NAD(P)-binding domain"/>
    <property type="match status" value="1"/>
</dbReference>
<feature type="domain" description="FAD dependent oxidoreductase" evidence="2">
    <location>
        <begin position="39"/>
        <end position="399"/>
    </location>
</feature>
<proteinExistence type="predicted"/>
<dbReference type="GO" id="GO:0032981">
    <property type="term" value="P:mitochondrial respiratory chain complex I assembly"/>
    <property type="evidence" value="ECO:0007669"/>
    <property type="project" value="TreeGrafter"/>
</dbReference>
<dbReference type="InterPro" id="IPR036188">
    <property type="entry name" value="FAD/NAD-bd_sf"/>
</dbReference>
<dbReference type="Gene3D" id="3.50.50.60">
    <property type="entry name" value="FAD/NAD(P)-binding domain"/>
    <property type="match status" value="1"/>
</dbReference>
<dbReference type="InterPro" id="IPR006076">
    <property type="entry name" value="FAD-dep_OxRdtase"/>
</dbReference>
<name>A0A1X7BSU3_9RHOB</name>
<keyword evidence="1 3" id="KW-0560">Oxidoreductase</keyword>
<keyword evidence="4" id="KW-1185">Reference proteome</keyword>
<evidence type="ECO:0000313" key="4">
    <source>
        <dbReference type="Proteomes" id="UP000193224"/>
    </source>
</evidence>
<protein>
    <submittedName>
        <fullName evidence="3">4-methylaminobutanoate oxidase (Formaldehyde-forming)</fullName>
        <ecNumber evidence="3">1.5.3.19</ecNumber>
    </submittedName>
</protein>
<dbReference type="AlphaFoldDB" id="A0A1X7BSU3"/>
<dbReference type="GO" id="GO:0005737">
    <property type="term" value="C:cytoplasm"/>
    <property type="evidence" value="ECO:0007669"/>
    <property type="project" value="TreeGrafter"/>
</dbReference>
<dbReference type="EC" id="1.5.3.19" evidence="3"/>
<evidence type="ECO:0000256" key="1">
    <source>
        <dbReference type="ARBA" id="ARBA00023002"/>
    </source>
</evidence>
<gene>
    <name evidence="3" type="primary">mlr_14</name>
    <name evidence="3" type="ORF">ROA7745_02502</name>
</gene>
<evidence type="ECO:0000259" key="2">
    <source>
        <dbReference type="Pfam" id="PF01266"/>
    </source>
</evidence>